<dbReference type="OMA" id="QDCCSPA"/>
<sequence>TPAAGACDQVLANLANFASDPTQAPFLLALQVPALFSDAATSSRERTAEFGMGGLCNLSADPRCRDAIEAAGGVEAAVRCLSRASEETVLSAITALVLLHQHRHQRQQRGPWAALPVVQCMLRLQQAKSARLRTLATLFLQDCCSPAQVEEAHKTESQSAVGIPLPPGPPPTTD</sequence>
<protein>
    <submittedName>
        <fullName evidence="2">Armadillo repeat containing 7</fullName>
    </submittedName>
</protein>
<feature type="region of interest" description="Disordered" evidence="1">
    <location>
        <begin position="154"/>
        <end position="174"/>
    </location>
</feature>
<dbReference type="Gene3D" id="1.25.10.10">
    <property type="entry name" value="Leucine-rich Repeat Variant"/>
    <property type="match status" value="1"/>
</dbReference>
<reference evidence="2" key="2">
    <citation type="submission" date="2025-09" db="UniProtKB">
        <authorList>
            <consortium name="Ensembl"/>
        </authorList>
    </citation>
    <scope>IDENTIFICATION</scope>
</reference>
<evidence type="ECO:0000256" key="1">
    <source>
        <dbReference type="SAM" id="MobiDB-lite"/>
    </source>
</evidence>
<organism evidence="2">
    <name type="scientific">Petromyzon marinus</name>
    <name type="common">Sea lamprey</name>
    <dbReference type="NCBI Taxonomy" id="7757"/>
    <lineage>
        <taxon>Eukaryota</taxon>
        <taxon>Metazoa</taxon>
        <taxon>Chordata</taxon>
        <taxon>Craniata</taxon>
        <taxon>Vertebrata</taxon>
        <taxon>Cyclostomata</taxon>
        <taxon>Hyperoartia</taxon>
        <taxon>Petromyzontiformes</taxon>
        <taxon>Petromyzontidae</taxon>
        <taxon>Petromyzon</taxon>
    </lineage>
</organism>
<reference evidence="2" key="1">
    <citation type="submission" date="2025-08" db="UniProtKB">
        <authorList>
            <consortium name="Ensembl"/>
        </authorList>
    </citation>
    <scope>IDENTIFICATION</scope>
</reference>
<dbReference type="PANTHER" id="PTHR46263">
    <property type="entry name" value="ARMADILLO REPEAT-CONTAINING PROTEIN 7"/>
    <property type="match status" value="1"/>
</dbReference>
<dbReference type="PANTHER" id="PTHR46263:SF1">
    <property type="entry name" value="ARMADILLO REPEAT-CONTAINING PROTEIN 7"/>
    <property type="match status" value="1"/>
</dbReference>
<feature type="compositionally biased region" description="Pro residues" evidence="1">
    <location>
        <begin position="164"/>
        <end position="174"/>
    </location>
</feature>
<dbReference type="AlphaFoldDB" id="S4RKG2"/>
<name>S4RKG2_PETMA</name>
<dbReference type="Ensembl" id="ENSPMAT00000005721.1">
    <property type="protein sequence ID" value="ENSPMAP00000005695.1"/>
    <property type="gene ID" value="ENSPMAG00000005179.1"/>
</dbReference>
<dbReference type="STRING" id="7757.ENSPMAP00000005695"/>
<dbReference type="HOGENOM" id="CLU_099221_1_0_1"/>
<dbReference type="InterPro" id="IPR016024">
    <property type="entry name" value="ARM-type_fold"/>
</dbReference>
<dbReference type="SUPFAM" id="SSF48371">
    <property type="entry name" value="ARM repeat"/>
    <property type="match status" value="1"/>
</dbReference>
<dbReference type="GeneTree" id="ENSGT00940000164193"/>
<dbReference type="InterPro" id="IPR011989">
    <property type="entry name" value="ARM-like"/>
</dbReference>
<accession>S4RKG2</accession>
<dbReference type="InterPro" id="IPR042462">
    <property type="entry name" value="ARMC7"/>
</dbReference>
<evidence type="ECO:0000313" key="2">
    <source>
        <dbReference type="Ensembl" id="ENSPMAP00000005695.1"/>
    </source>
</evidence>
<proteinExistence type="predicted"/>